<evidence type="ECO:0000259" key="11">
    <source>
        <dbReference type="PROSITE" id="PS50209"/>
    </source>
</evidence>
<dbReference type="PROSITE" id="PS50208">
    <property type="entry name" value="CASPASE_P20"/>
    <property type="match status" value="1"/>
</dbReference>
<dbReference type="Pfam" id="PF00619">
    <property type="entry name" value="CARD"/>
    <property type="match status" value="1"/>
</dbReference>
<dbReference type="EMBL" id="WNWW01000491">
    <property type="protein sequence ID" value="KAF3424146.1"/>
    <property type="molecule type" value="Genomic_DNA"/>
</dbReference>
<evidence type="ECO:0000259" key="10">
    <source>
        <dbReference type="PROSITE" id="PS50208"/>
    </source>
</evidence>
<dbReference type="Pfam" id="PF00656">
    <property type="entry name" value="Peptidase_C14"/>
    <property type="match status" value="1"/>
</dbReference>
<evidence type="ECO:0000256" key="7">
    <source>
        <dbReference type="PIRSR" id="PIRSR038001-1"/>
    </source>
</evidence>
<feature type="active site" evidence="7">
    <location>
        <position position="327"/>
    </location>
</feature>
<dbReference type="PRINTS" id="PR00376">
    <property type="entry name" value="IL1BCENZYME"/>
</dbReference>
<evidence type="ECO:0000256" key="5">
    <source>
        <dbReference type="ARBA" id="ARBA00022807"/>
    </source>
</evidence>
<dbReference type="SMART" id="SM00115">
    <property type="entry name" value="CASc"/>
    <property type="match status" value="1"/>
</dbReference>
<dbReference type="SUPFAM" id="SSF47986">
    <property type="entry name" value="DEATH domain"/>
    <property type="match status" value="1"/>
</dbReference>
<dbReference type="InterPro" id="IPR002398">
    <property type="entry name" value="Pept_C14"/>
</dbReference>
<proteinExistence type="inferred from homology"/>
<dbReference type="InterPro" id="IPR011029">
    <property type="entry name" value="DEATH-like_dom_sf"/>
</dbReference>
<dbReference type="SUPFAM" id="SSF52129">
    <property type="entry name" value="Caspase-like"/>
    <property type="match status" value="1"/>
</dbReference>
<sequence length="458" mass="53522">MDQKHRETLNSCCEEIIPKINIIKLWPKLLQNKIFNRDDVNISRWEKNLTEEATIRDIYLTIKTRGPYAFNRFLVSLSQSSHEDLADILEERRTTLFNNDDEQRDINHEITKDNNIKTEITKDNNIKTEITKDNNIKEPIYVETEEGPQGDFFRNIQVLEKPLQISVRKATSFLDDAAYENVQTYPMRSKPHGLVLIITNIDYAHPDKEPRTSAIYDELNLKQLFEQMGFHVFSFCNLTAQEMLNEIKEFSKHKDLRKVDSCFVIISSHGNISTQYEITEIEGVEKHNLDTIQSRKTILCVDILSYFTAENCPHLAGKPKVFIFQLCRQVGAKKQKSVKEPRYTTDISNFQQPLDEMIHFRRNNREMLRSYEDMLLVYATLPGYVAFRDTITGSWFIQILCEVFMKYAHKAHLQDLLNMVDERLKIQRTNGGECQTLTVTSIGFNKHCYLNPGLFQQT</sequence>
<comment type="caution">
    <text evidence="12">The sequence shown here is derived from an EMBL/GenBank/DDBJ whole genome shotgun (WGS) entry which is preliminary data.</text>
</comment>
<evidence type="ECO:0000256" key="6">
    <source>
        <dbReference type="ARBA" id="ARBA00023145"/>
    </source>
</evidence>
<dbReference type="InterPro" id="IPR002138">
    <property type="entry name" value="Pept_C14_p10"/>
</dbReference>
<dbReference type="InterPro" id="IPR001309">
    <property type="entry name" value="Pept_C14_p20"/>
</dbReference>
<dbReference type="GO" id="GO:0006915">
    <property type="term" value="P:apoptotic process"/>
    <property type="evidence" value="ECO:0007669"/>
    <property type="project" value="UniProtKB-KW"/>
</dbReference>
<keyword evidence="5" id="KW-0788">Thiol protease</keyword>
<evidence type="ECO:0000259" key="9">
    <source>
        <dbReference type="PROSITE" id="PS50207"/>
    </source>
</evidence>
<evidence type="ECO:0000256" key="1">
    <source>
        <dbReference type="ARBA" id="ARBA00010134"/>
    </source>
</evidence>
<keyword evidence="13" id="KW-1185">Reference proteome</keyword>
<evidence type="ECO:0000256" key="2">
    <source>
        <dbReference type="ARBA" id="ARBA00022670"/>
    </source>
</evidence>
<name>A0A833RZ20_9HYME</name>
<keyword evidence="6" id="KW-0865">Zymogen</keyword>
<dbReference type="InterPro" id="IPR001315">
    <property type="entry name" value="CARD"/>
</dbReference>
<evidence type="ECO:0000256" key="4">
    <source>
        <dbReference type="ARBA" id="ARBA00022801"/>
    </source>
</evidence>
<gene>
    <name evidence="12" type="ORF">E2986_03384</name>
</gene>
<dbReference type="Gene3D" id="1.10.533.10">
    <property type="entry name" value="Death Domain, Fas"/>
    <property type="match status" value="1"/>
</dbReference>
<feature type="domain" description="Caspase family p20" evidence="10">
    <location>
        <begin position="191"/>
        <end position="328"/>
    </location>
</feature>
<dbReference type="Proteomes" id="UP000655588">
    <property type="component" value="Unassembled WGS sequence"/>
</dbReference>
<feature type="domain" description="Caspase family p10" evidence="9">
    <location>
        <begin position="364"/>
        <end position="452"/>
    </location>
</feature>
<dbReference type="PROSITE" id="PS50207">
    <property type="entry name" value="CASPASE_P10"/>
    <property type="match status" value="1"/>
</dbReference>
<dbReference type="PANTHER" id="PTHR47901">
    <property type="entry name" value="CASPASE RECRUITMENT DOMAIN-CONTAINING PROTEIN 18"/>
    <property type="match status" value="1"/>
</dbReference>
<dbReference type="GO" id="GO:0042981">
    <property type="term" value="P:regulation of apoptotic process"/>
    <property type="evidence" value="ECO:0007669"/>
    <property type="project" value="InterPro"/>
</dbReference>
<dbReference type="PIRSF" id="PIRSF038001">
    <property type="entry name" value="Caspase_ICE"/>
    <property type="match status" value="1"/>
</dbReference>
<dbReference type="PANTHER" id="PTHR47901:SF8">
    <property type="entry name" value="CASPASE-3"/>
    <property type="match status" value="1"/>
</dbReference>
<evidence type="ECO:0000256" key="3">
    <source>
        <dbReference type="ARBA" id="ARBA00022703"/>
    </source>
</evidence>
<feature type="active site" evidence="7">
    <location>
        <position position="269"/>
    </location>
</feature>
<dbReference type="GO" id="GO:0006508">
    <property type="term" value="P:proteolysis"/>
    <property type="evidence" value="ECO:0007669"/>
    <property type="project" value="UniProtKB-KW"/>
</dbReference>
<dbReference type="PROSITE" id="PS50209">
    <property type="entry name" value="CARD"/>
    <property type="match status" value="1"/>
</dbReference>
<evidence type="ECO:0000313" key="12">
    <source>
        <dbReference type="EMBL" id="KAF3424146.1"/>
    </source>
</evidence>
<dbReference type="InterPro" id="IPR011600">
    <property type="entry name" value="Pept_C14_caspase"/>
</dbReference>
<keyword evidence="3" id="KW-0053">Apoptosis</keyword>
<dbReference type="InterPro" id="IPR015917">
    <property type="entry name" value="Pept_C14A"/>
</dbReference>
<comment type="similarity">
    <text evidence="1 8">Belongs to the peptidase C14A family.</text>
</comment>
<evidence type="ECO:0000313" key="13">
    <source>
        <dbReference type="Proteomes" id="UP000655588"/>
    </source>
</evidence>
<dbReference type="GO" id="GO:0004197">
    <property type="term" value="F:cysteine-type endopeptidase activity"/>
    <property type="evidence" value="ECO:0007669"/>
    <property type="project" value="InterPro"/>
</dbReference>
<feature type="domain" description="CARD" evidence="11">
    <location>
        <begin position="1"/>
        <end position="92"/>
    </location>
</feature>
<reference evidence="12" key="1">
    <citation type="submission" date="2019-11" db="EMBL/GenBank/DDBJ databases">
        <title>The nuclear and mitochondrial genomes of Frieseomelitta varia - a highly eusocial stingless bee (Meliponini) with a permanently sterile worker caste.</title>
        <authorList>
            <person name="Freitas F.C.P."/>
            <person name="Lourenco A.P."/>
            <person name="Nunes F.M.F."/>
            <person name="Paschoal A.R."/>
            <person name="Abreu F.C.P."/>
            <person name="Barbin F.O."/>
            <person name="Bataglia L."/>
            <person name="Cardoso-Junior C.A.M."/>
            <person name="Cervoni M.S."/>
            <person name="Silva S.R."/>
            <person name="Dalarmi F."/>
            <person name="Del Lama M.A."/>
            <person name="Depintor T.S."/>
            <person name="Ferreira K.M."/>
            <person name="Goria P.S."/>
            <person name="Jaskot M.C."/>
            <person name="Lago D.C."/>
            <person name="Luna-Lucena D."/>
            <person name="Moda L.M."/>
            <person name="Nascimento L."/>
            <person name="Pedrino M."/>
            <person name="Rabico F.O."/>
            <person name="Sanches F.C."/>
            <person name="Santos D.E."/>
            <person name="Santos C.G."/>
            <person name="Vieira J."/>
            <person name="Lopes T.F."/>
            <person name="Barchuk A.R."/>
            <person name="Hartfelder K."/>
            <person name="Simoes Z.L.P."/>
            <person name="Bitondi M.M.G."/>
            <person name="Pinheiro D.G."/>
        </authorList>
    </citation>
    <scope>NUCLEOTIDE SEQUENCE</scope>
    <source>
        <strain evidence="12">USP_RPSP 00005682</strain>
        <tissue evidence="12">Whole individual</tissue>
    </source>
</reference>
<keyword evidence="2" id="KW-0645">Protease</keyword>
<keyword evidence="4" id="KW-0378">Hydrolase</keyword>
<dbReference type="InterPro" id="IPR029030">
    <property type="entry name" value="Caspase-like_dom_sf"/>
</dbReference>
<protein>
    <submittedName>
        <fullName evidence="12">Uncharacterized protein</fullName>
    </submittedName>
</protein>
<dbReference type="AlphaFoldDB" id="A0A833RZ20"/>
<accession>A0A833RZ20</accession>
<organism evidence="12 13">
    <name type="scientific">Frieseomelitta varia</name>
    <dbReference type="NCBI Taxonomy" id="561572"/>
    <lineage>
        <taxon>Eukaryota</taxon>
        <taxon>Metazoa</taxon>
        <taxon>Ecdysozoa</taxon>
        <taxon>Arthropoda</taxon>
        <taxon>Hexapoda</taxon>
        <taxon>Insecta</taxon>
        <taxon>Pterygota</taxon>
        <taxon>Neoptera</taxon>
        <taxon>Endopterygota</taxon>
        <taxon>Hymenoptera</taxon>
        <taxon>Apocrita</taxon>
        <taxon>Aculeata</taxon>
        <taxon>Apoidea</taxon>
        <taxon>Anthophila</taxon>
        <taxon>Apidae</taxon>
        <taxon>Frieseomelitta</taxon>
    </lineage>
</organism>
<dbReference type="Gene3D" id="3.40.50.1460">
    <property type="match status" value="1"/>
</dbReference>
<evidence type="ECO:0000256" key="8">
    <source>
        <dbReference type="RuleBase" id="RU003971"/>
    </source>
</evidence>